<gene>
    <name evidence="2" type="ORF">SAMN05660462_00272</name>
</gene>
<dbReference type="STRING" id="415015.SAMN05660462_00272"/>
<reference evidence="2 3" key="1">
    <citation type="submission" date="2016-10" db="EMBL/GenBank/DDBJ databases">
        <authorList>
            <person name="de Groot N.N."/>
        </authorList>
    </citation>
    <scope>NUCLEOTIDE SEQUENCE [LARGE SCALE GENOMIC DNA]</scope>
    <source>
        <strain evidence="2 3">DSM 21650</strain>
    </source>
</reference>
<dbReference type="RefSeq" id="WP_091726159.1">
    <property type="nucleotide sequence ID" value="NZ_FNQE01000002.1"/>
</dbReference>
<dbReference type="Proteomes" id="UP000198625">
    <property type="component" value="Unassembled WGS sequence"/>
</dbReference>
<dbReference type="EMBL" id="FNQE01000002">
    <property type="protein sequence ID" value="SDY54235.1"/>
    <property type="molecule type" value="Genomic_DNA"/>
</dbReference>
<keyword evidence="3" id="KW-1185">Reference proteome</keyword>
<protein>
    <submittedName>
        <fullName evidence="2">Uncharacterized protein</fullName>
    </submittedName>
</protein>
<accession>A0A1H3KRE8</accession>
<evidence type="ECO:0000313" key="3">
    <source>
        <dbReference type="Proteomes" id="UP000198625"/>
    </source>
</evidence>
<dbReference type="AlphaFoldDB" id="A0A1H3KRE8"/>
<evidence type="ECO:0000313" key="2">
    <source>
        <dbReference type="EMBL" id="SDY54235.1"/>
    </source>
</evidence>
<feature type="transmembrane region" description="Helical" evidence="1">
    <location>
        <begin position="137"/>
        <end position="157"/>
    </location>
</feature>
<feature type="transmembrane region" description="Helical" evidence="1">
    <location>
        <begin position="108"/>
        <end position="131"/>
    </location>
</feature>
<keyword evidence="1" id="KW-0812">Transmembrane</keyword>
<name>A0A1H3KRE8_9FIRM</name>
<proteinExistence type="predicted"/>
<keyword evidence="1" id="KW-1133">Transmembrane helix</keyword>
<sequence length="183" mass="21202">MKNNIVTYRAYKRLSTIYLNSLSVQAFSGVLSKVFQIITTSKTFQLLFNSKNVFKDSIIYKLFCVLLKALKSGLKKNGIIENTLKDSYFISFFTRILHHKEKRAINSLYLILSLALLMNMGFKTILGSFTLAGNKNFILMALGLIILYFLQLDYVTIMKNSRIIAFTYNILYDESFNHENEER</sequence>
<keyword evidence="1" id="KW-0472">Membrane</keyword>
<evidence type="ECO:0000256" key="1">
    <source>
        <dbReference type="SAM" id="Phobius"/>
    </source>
</evidence>
<organism evidence="2 3">
    <name type="scientific">Proteiniborus ethanoligenes</name>
    <dbReference type="NCBI Taxonomy" id="415015"/>
    <lineage>
        <taxon>Bacteria</taxon>
        <taxon>Bacillati</taxon>
        <taxon>Bacillota</taxon>
        <taxon>Clostridia</taxon>
        <taxon>Eubacteriales</taxon>
        <taxon>Proteiniborus</taxon>
    </lineage>
</organism>